<name>A0A160DF21_9CAUD</name>
<accession>A0A160DF21</accession>
<feature type="region of interest" description="Disordered" evidence="1">
    <location>
        <begin position="1"/>
        <end position="37"/>
    </location>
</feature>
<evidence type="ECO:0000313" key="2">
    <source>
        <dbReference type="EMBL" id="ANA86485.1"/>
    </source>
</evidence>
<dbReference type="KEGG" id="vg:28800610"/>
<keyword evidence="3" id="KW-1185">Reference proteome</keyword>
<proteinExistence type="predicted"/>
<reference evidence="3" key="1">
    <citation type="submission" date="2016-03" db="EMBL/GenBank/DDBJ databases">
        <authorList>
            <person name="Ploux O."/>
        </authorList>
    </citation>
    <scope>NUCLEOTIDE SEQUENCE [LARGE SCALE GENOMIC DNA]</scope>
</reference>
<dbReference type="EMBL" id="KU998245">
    <property type="protein sequence ID" value="ANA86485.1"/>
    <property type="molecule type" value="Genomic_DNA"/>
</dbReference>
<organism evidence="2 3">
    <name type="scientific">Gordonia phage OneUp</name>
    <dbReference type="NCBI Taxonomy" id="1838074"/>
    <lineage>
        <taxon>Viruses</taxon>
        <taxon>Duplodnaviria</taxon>
        <taxon>Heunggongvirae</taxon>
        <taxon>Uroviricota</taxon>
        <taxon>Caudoviricetes</taxon>
        <taxon>Oneupvirus</taxon>
        <taxon>Oneupvirus oneup</taxon>
    </lineage>
</organism>
<dbReference type="GeneID" id="28800610"/>
<evidence type="ECO:0000313" key="3">
    <source>
        <dbReference type="Proteomes" id="UP000204609"/>
    </source>
</evidence>
<protein>
    <submittedName>
        <fullName evidence="2">Uncharacterized protein</fullName>
    </submittedName>
</protein>
<dbReference type="Proteomes" id="UP000204609">
    <property type="component" value="Segment"/>
</dbReference>
<gene>
    <name evidence="2" type="primary">152</name>
    <name evidence="2" type="ORF">PBI_ONEUP_152</name>
</gene>
<evidence type="ECO:0000256" key="1">
    <source>
        <dbReference type="SAM" id="MobiDB-lite"/>
    </source>
</evidence>
<sequence>MTVNLIKAPNLRKSTAGHHFPGSRDINRQFVTNNPKG</sequence>
<dbReference type="OrthoDB" id="41469at10239"/>
<dbReference type="RefSeq" id="YP_009274568.1">
    <property type="nucleotide sequence ID" value="NC_030917.1"/>
</dbReference>